<evidence type="ECO:0000259" key="3">
    <source>
        <dbReference type="PROSITE" id="PS50158"/>
    </source>
</evidence>
<feature type="region of interest" description="Disordered" evidence="2">
    <location>
        <begin position="52"/>
        <end position="81"/>
    </location>
</feature>
<feature type="domain" description="CCHC-type" evidence="3">
    <location>
        <begin position="161"/>
        <end position="175"/>
    </location>
</feature>
<dbReference type="GO" id="GO:0008270">
    <property type="term" value="F:zinc ion binding"/>
    <property type="evidence" value="ECO:0007669"/>
    <property type="project" value="UniProtKB-KW"/>
</dbReference>
<dbReference type="PROSITE" id="PS50158">
    <property type="entry name" value="ZF_CCHC"/>
    <property type="match status" value="1"/>
</dbReference>
<keyword evidence="5" id="KW-1185">Reference proteome</keyword>
<keyword evidence="1" id="KW-0862">Zinc</keyword>
<evidence type="ECO:0000313" key="5">
    <source>
        <dbReference type="Proteomes" id="UP001249851"/>
    </source>
</evidence>
<evidence type="ECO:0000256" key="2">
    <source>
        <dbReference type="SAM" id="MobiDB-lite"/>
    </source>
</evidence>
<feature type="compositionally biased region" description="Low complexity" evidence="2">
    <location>
        <begin position="68"/>
        <end position="79"/>
    </location>
</feature>
<dbReference type="PANTHER" id="PTHR48453">
    <property type="entry name" value="CCHC-TYPE DOMAIN-CONTAINING PROTEIN"/>
    <property type="match status" value="1"/>
</dbReference>
<keyword evidence="1" id="KW-0479">Metal-binding</keyword>
<evidence type="ECO:0000256" key="1">
    <source>
        <dbReference type="PROSITE-ProRule" id="PRU00047"/>
    </source>
</evidence>
<name>A0AAD9VFM5_ACRCE</name>
<organism evidence="4 5">
    <name type="scientific">Acropora cervicornis</name>
    <name type="common">Staghorn coral</name>
    <dbReference type="NCBI Taxonomy" id="6130"/>
    <lineage>
        <taxon>Eukaryota</taxon>
        <taxon>Metazoa</taxon>
        <taxon>Cnidaria</taxon>
        <taxon>Anthozoa</taxon>
        <taxon>Hexacorallia</taxon>
        <taxon>Scleractinia</taxon>
        <taxon>Astrocoeniina</taxon>
        <taxon>Acroporidae</taxon>
        <taxon>Acropora</taxon>
    </lineage>
</organism>
<feature type="region of interest" description="Disordered" evidence="2">
    <location>
        <begin position="97"/>
        <end position="138"/>
    </location>
</feature>
<reference evidence="4" key="2">
    <citation type="journal article" date="2023" name="Science">
        <title>Genomic signatures of disease resistance in endangered staghorn corals.</title>
        <authorList>
            <person name="Vollmer S.V."/>
            <person name="Selwyn J.D."/>
            <person name="Despard B.A."/>
            <person name="Roesel C.L."/>
        </authorList>
    </citation>
    <scope>NUCLEOTIDE SEQUENCE</scope>
    <source>
        <strain evidence="4">K2</strain>
    </source>
</reference>
<gene>
    <name evidence="4" type="ORF">P5673_001796</name>
</gene>
<dbReference type="AlphaFoldDB" id="A0AAD9VFM5"/>
<reference evidence="4" key="1">
    <citation type="journal article" date="2023" name="G3 (Bethesda)">
        <title>Whole genome assembly and annotation of the endangered Caribbean coral Acropora cervicornis.</title>
        <authorList>
            <person name="Selwyn J.D."/>
            <person name="Vollmer S.V."/>
        </authorList>
    </citation>
    <scope>NUCLEOTIDE SEQUENCE</scope>
    <source>
        <strain evidence="4">K2</strain>
    </source>
</reference>
<dbReference type="Gene3D" id="3.30.40.10">
    <property type="entry name" value="Zinc/RING finger domain, C3HC4 (zinc finger)"/>
    <property type="match status" value="1"/>
</dbReference>
<comment type="caution">
    <text evidence="4">The sequence shown here is derived from an EMBL/GenBank/DDBJ whole genome shotgun (WGS) entry which is preliminary data.</text>
</comment>
<dbReference type="Proteomes" id="UP001249851">
    <property type="component" value="Unassembled WGS sequence"/>
</dbReference>
<dbReference type="InterPro" id="IPR013083">
    <property type="entry name" value="Znf_RING/FYVE/PHD"/>
</dbReference>
<dbReference type="SUPFAM" id="SSF57850">
    <property type="entry name" value="RING/U-box"/>
    <property type="match status" value="1"/>
</dbReference>
<dbReference type="GO" id="GO:0003676">
    <property type="term" value="F:nucleic acid binding"/>
    <property type="evidence" value="ECO:0007669"/>
    <property type="project" value="InterPro"/>
</dbReference>
<dbReference type="EMBL" id="JARQWQ010000003">
    <property type="protein sequence ID" value="KAK2572808.1"/>
    <property type="molecule type" value="Genomic_DNA"/>
</dbReference>
<evidence type="ECO:0000313" key="4">
    <source>
        <dbReference type="EMBL" id="KAK2572808.1"/>
    </source>
</evidence>
<sequence>MNSFNNKRQAYMYAKGFKLDKFLTNLQGYRIATGQLSKDEFKDVSDRYAYKDCGSSDDDGDDSKMNKSENSISSNSCSGSDDEDVDVDFFGLSSKQENSRLEHSGTRKTSGESSNKEQSMRHNTLKRSQPQQSIEAERQPVVWDSTKLKFKEQVSTLSTYKCWKCSRVGHLPDDCTVKVGYSLQGGQIGVGCREQKHSKRPFYSKSLKEYYKRCQMLRESKDANCSDCGGKSNLAYCLECGLTLCDGRGHLIDHLLEYPNHCKLYSFKLQRQVPSWTEVDTECFGILD</sequence>
<dbReference type="InterPro" id="IPR001878">
    <property type="entry name" value="Znf_CCHC"/>
</dbReference>
<accession>A0AAD9VFM5</accession>
<keyword evidence="1" id="KW-0863">Zinc-finger</keyword>
<protein>
    <recommendedName>
        <fullName evidence="3">CCHC-type domain-containing protein</fullName>
    </recommendedName>
</protein>
<proteinExistence type="predicted"/>
<dbReference type="PANTHER" id="PTHR48453:SF1">
    <property type="entry name" value="CCHC-TYPE DOMAIN-CONTAINING PROTEIN"/>
    <property type="match status" value="1"/>
</dbReference>